<feature type="region of interest" description="Disordered" evidence="5">
    <location>
        <begin position="202"/>
        <end position="223"/>
    </location>
</feature>
<name>A0A1H0CKZ2_9GAMM</name>
<dbReference type="AlphaFoldDB" id="A0A1H0CKZ2"/>
<dbReference type="OrthoDB" id="9784450at2"/>
<reference evidence="8" key="1">
    <citation type="submission" date="2016-10" db="EMBL/GenBank/DDBJ databases">
        <authorList>
            <person name="Varghese N."/>
            <person name="Submissions S."/>
        </authorList>
    </citation>
    <scope>NUCLEOTIDE SEQUENCE [LARGE SCALE GENOMIC DNA]</scope>
    <source>
        <strain evidence="8">CGMCC 1.6494</strain>
    </source>
</reference>
<evidence type="ECO:0000313" key="7">
    <source>
        <dbReference type="EMBL" id="SDN58539.1"/>
    </source>
</evidence>
<dbReference type="InterPro" id="IPR017871">
    <property type="entry name" value="ABC_transporter-like_CS"/>
</dbReference>
<dbReference type="PROSITE" id="PS50893">
    <property type="entry name" value="ABC_TRANSPORTER_2"/>
    <property type="match status" value="1"/>
</dbReference>
<keyword evidence="4 7" id="KW-0067">ATP-binding</keyword>
<dbReference type="GO" id="GO:0016887">
    <property type="term" value="F:ATP hydrolysis activity"/>
    <property type="evidence" value="ECO:0007669"/>
    <property type="project" value="InterPro"/>
</dbReference>
<comment type="similarity">
    <text evidence="1">Belongs to the ABC transporter superfamily.</text>
</comment>
<dbReference type="PROSITE" id="PS00211">
    <property type="entry name" value="ABC_TRANSPORTER_1"/>
    <property type="match status" value="1"/>
</dbReference>
<dbReference type="PANTHER" id="PTHR43776:SF7">
    <property type="entry name" value="D,D-DIPEPTIDE TRANSPORT ATP-BINDING PROTEIN DDPF-RELATED"/>
    <property type="match status" value="1"/>
</dbReference>
<feature type="domain" description="ABC transporter" evidence="6">
    <location>
        <begin position="2"/>
        <end position="223"/>
    </location>
</feature>
<dbReference type="Gene3D" id="3.40.50.300">
    <property type="entry name" value="P-loop containing nucleotide triphosphate hydrolases"/>
    <property type="match status" value="1"/>
</dbReference>
<dbReference type="InterPro" id="IPR050319">
    <property type="entry name" value="ABC_transp_ATP-bind"/>
</dbReference>
<dbReference type="EMBL" id="FNII01000006">
    <property type="protein sequence ID" value="SDN58539.1"/>
    <property type="molecule type" value="Genomic_DNA"/>
</dbReference>
<evidence type="ECO:0000256" key="5">
    <source>
        <dbReference type="SAM" id="MobiDB-lite"/>
    </source>
</evidence>
<proteinExistence type="inferred from homology"/>
<accession>A0A1H0CKZ2</accession>
<evidence type="ECO:0000259" key="6">
    <source>
        <dbReference type="PROSITE" id="PS50893"/>
    </source>
</evidence>
<evidence type="ECO:0000256" key="4">
    <source>
        <dbReference type="ARBA" id="ARBA00022840"/>
    </source>
</evidence>
<dbReference type="STRING" id="416873.SAMN04487951_10698"/>
<keyword evidence="8" id="KW-1185">Reference proteome</keyword>
<evidence type="ECO:0000256" key="3">
    <source>
        <dbReference type="ARBA" id="ARBA00022741"/>
    </source>
</evidence>
<dbReference type="SUPFAM" id="SSF52540">
    <property type="entry name" value="P-loop containing nucleoside triphosphate hydrolases"/>
    <property type="match status" value="1"/>
</dbReference>
<organism evidence="7 8">
    <name type="scientific">Vreelandella arcis</name>
    <dbReference type="NCBI Taxonomy" id="416873"/>
    <lineage>
        <taxon>Bacteria</taxon>
        <taxon>Pseudomonadati</taxon>
        <taxon>Pseudomonadota</taxon>
        <taxon>Gammaproteobacteria</taxon>
        <taxon>Oceanospirillales</taxon>
        <taxon>Halomonadaceae</taxon>
        <taxon>Vreelandella</taxon>
    </lineage>
</organism>
<protein>
    <submittedName>
        <fullName evidence="7">Peptide/nickel transport system ATP-binding protein</fullName>
    </submittedName>
</protein>
<dbReference type="RefSeq" id="WP_089705052.1">
    <property type="nucleotide sequence ID" value="NZ_FNII01000006.1"/>
</dbReference>
<evidence type="ECO:0000313" key="8">
    <source>
        <dbReference type="Proteomes" id="UP000199677"/>
    </source>
</evidence>
<dbReference type="SMART" id="SM00382">
    <property type="entry name" value="AAA"/>
    <property type="match status" value="1"/>
</dbReference>
<gene>
    <name evidence="7" type="ORF">SAMN04487951_10698</name>
</gene>
<keyword evidence="2" id="KW-0813">Transport</keyword>
<dbReference type="PANTHER" id="PTHR43776">
    <property type="entry name" value="TRANSPORT ATP-BINDING PROTEIN"/>
    <property type="match status" value="1"/>
</dbReference>
<dbReference type="InterPro" id="IPR003439">
    <property type="entry name" value="ABC_transporter-like_ATP-bd"/>
</dbReference>
<dbReference type="GO" id="GO:0055085">
    <property type="term" value="P:transmembrane transport"/>
    <property type="evidence" value="ECO:0007669"/>
    <property type="project" value="UniProtKB-ARBA"/>
</dbReference>
<dbReference type="GO" id="GO:0005524">
    <property type="term" value="F:ATP binding"/>
    <property type="evidence" value="ECO:0007669"/>
    <property type="project" value="UniProtKB-KW"/>
</dbReference>
<keyword evidence="3" id="KW-0547">Nucleotide-binding</keyword>
<dbReference type="InterPro" id="IPR027417">
    <property type="entry name" value="P-loop_NTPase"/>
</dbReference>
<evidence type="ECO:0000256" key="2">
    <source>
        <dbReference type="ARBA" id="ARBA00022448"/>
    </source>
</evidence>
<dbReference type="Pfam" id="PF00005">
    <property type="entry name" value="ABC_tran"/>
    <property type="match status" value="1"/>
</dbReference>
<dbReference type="Proteomes" id="UP000199677">
    <property type="component" value="Unassembled WGS sequence"/>
</dbReference>
<dbReference type="InterPro" id="IPR003593">
    <property type="entry name" value="AAA+_ATPase"/>
</dbReference>
<sequence>MLNARDLRFGFAGQPPILDDVSLSLEAGEWLGLNGDSGAGKSTLGQLLAGYLTPQAGTVTVDGAPLPRRGLRPVQWLPQSPELAVNPRWRVKRILEEAWTPPAALREAFGIEPDWMNRMPQALSGGELQRVCVLRALAPDVRYLVADEVSSMLDPLTQLDLWQGLRQIADERQIGVLVISHDAALLQRLCSHRLTLSDGQLYREPPAEQPDAQIATAPRQSPR</sequence>
<evidence type="ECO:0000256" key="1">
    <source>
        <dbReference type="ARBA" id="ARBA00005417"/>
    </source>
</evidence>